<dbReference type="EMBL" id="RBOM01000197">
    <property type="protein sequence ID" value="RMM62504.1"/>
    <property type="molecule type" value="Genomic_DNA"/>
</dbReference>
<proteinExistence type="predicted"/>
<evidence type="ECO:0000313" key="1">
    <source>
        <dbReference type="EMBL" id="RMM62504.1"/>
    </source>
</evidence>
<accession>A0A3M3FMA9</accession>
<gene>
    <name evidence="1" type="ORF">ALQ74_200087</name>
</gene>
<comment type="caution">
    <text evidence="1">The sequence shown here is derived from an EMBL/GenBank/DDBJ whole genome shotgun (WGS) entry which is preliminary data.</text>
</comment>
<evidence type="ECO:0000313" key="2">
    <source>
        <dbReference type="Proteomes" id="UP000279057"/>
    </source>
</evidence>
<dbReference type="AlphaFoldDB" id="A0A3M3FMA9"/>
<sequence>MIDSRVICLAALDHTIKTTVRSALLPLFSIHKSTQLTDSRDVSFESLLLDPGTVCKRTKQAFFGKLLPLFTKLNAQLSHGFHSVELGNSI</sequence>
<organism evidence="1 2">
    <name type="scientific">Pseudomonas savastanoi pv. glycinea</name>
    <name type="common">Pseudomonas syringae pv. glycinea</name>
    <dbReference type="NCBI Taxonomy" id="318"/>
    <lineage>
        <taxon>Bacteria</taxon>
        <taxon>Pseudomonadati</taxon>
        <taxon>Pseudomonadota</taxon>
        <taxon>Gammaproteobacteria</taxon>
        <taxon>Pseudomonadales</taxon>
        <taxon>Pseudomonadaceae</taxon>
        <taxon>Pseudomonas</taxon>
    </lineage>
</organism>
<protein>
    <submittedName>
        <fullName evidence="1">Uncharacterized protein</fullName>
    </submittedName>
</protein>
<reference evidence="1 2" key="1">
    <citation type="submission" date="2018-08" db="EMBL/GenBank/DDBJ databases">
        <title>Recombination of ecologically and evolutionarily significant loci maintains genetic cohesion in the Pseudomonas syringae species complex.</title>
        <authorList>
            <person name="Dillon M."/>
            <person name="Thakur S."/>
            <person name="Almeida R.N.D."/>
            <person name="Weir B.S."/>
            <person name="Guttman D.S."/>
        </authorList>
    </citation>
    <scope>NUCLEOTIDE SEQUENCE [LARGE SCALE GENOMIC DNA]</scope>
    <source>
        <strain evidence="1 2">ICMP 4332</strain>
    </source>
</reference>
<dbReference type="Proteomes" id="UP000279057">
    <property type="component" value="Unassembled WGS sequence"/>
</dbReference>
<name>A0A3M3FMA9_PSESG</name>